<evidence type="ECO:0000313" key="5">
    <source>
        <dbReference type="EMBL" id="KAK2075088.1"/>
    </source>
</evidence>
<keyword evidence="6" id="KW-1185">Reference proteome</keyword>
<keyword evidence="1" id="KW-0539">Nucleus</keyword>
<dbReference type="PANTHER" id="PTHR46734">
    <property type="entry name" value="TELOMERIC REPEAT-BINDING FACTOR 1 TERF1"/>
    <property type="match status" value="1"/>
</dbReference>
<dbReference type="InterPro" id="IPR001005">
    <property type="entry name" value="SANT/Myb"/>
</dbReference>
<gene>
    <name evidence="5" type="ORF">P8C59_009244</name>
</gene>
<feature type="compositionally biased region" description="Low complexity" evidence="2">
    <location>
        <begin position="31"/>
        <end position="41"/>
    </location>
</feature>
<sequence length="630" mass="68402">MATIEPRLMHLLNDAQSPEAHPARLSVPFGASSSSTSNTNAVSLPPLEPDLGQRGEHPQQIPSFHTLAEVSLSRPPPNAATVAGASWLDSSYSNQKENIHVATGRTGKAGGVHPLQLLLEEPEPGTLSKSLRLILDKPARGSTHNEAASKKRQRGLVGKDDYEFVQLPQPPKKQKSTQNVVPPIINGLLEPPPDPAMFPPMAAGLFDDDETPARTLPFVTMTPEAPVPPLPPEVLALSKTTPSKKVERRVAKPRRKWTEEETNHLLLGVSRHGVGKWTVILEDPEYKFNDRTAGDLKDRFRTCCPAELRNQGGKGSGKDKSPPISPASEAGTRPKSGLPVDDILIETDDGGSTSNKDCRQHQQQQQVSSPETRPMSKPRKSRAHRRRIEDLAELGIRGPFKKSLRRERRPFTERDDKNILGGLHEYGPAWTKIQRDPKYHLGNRQPTDLRDRVRNKYPDVYTRIEKGNGPIPSHPEAQPQAQQSGPSFGRSGVNSNLLEPSVHTTIENTLATPSSAAAKAGDNVPAHLTRSSSKDDLAKWAYTYTPSLNLFETAGDTLLLPPFSIDAMEGFSGADSGGAPTVQHAGAVGEMDISRLLLDDQQLGHEQPPPLRLGEAAASLGSGSAGVDML</sequence>
<feature type="domain" description="HTH myb-type" evidence="4">
    <location>
        <begin position="249"/>
        <end position="308"/>
    </location>
</feature>
<dbReference type="SMART" id="SM00717">
    <property type="entry name" value="SANT"/>
    <property type="match status" value="2"/>
</dbReference>
<dbReference type="CDD" id="cd11660">
    <property type="entry name" value="SANT_TRF"/>
    <property type="match status" value="2"/>
</dbReference>
<evidence type="ECO:0000259" key="3">
    <source>
        <dbReference type="PROSITE" id="PS50090"/>
    </source>
</evidence>
<feature type="compositionally biased region" description="Polar residues" evidence="2">
    <location>
        <begin position="479"/>
        <end position="496"/>
    </location>
</feature>
<dbReference type="PANTHER" id="PTHR46734:SF1">
    <property type="entry name" value="TELOMERIC REPEAT-BINDING FACTOR 1"/>
    <property type="match status" value="1"/>
</dbReference>
<dbReference type="AlphaFoldDB" id="A0AAD9ICR2"/>
<dbReference type="InterPro" id="IPR009057">
    <property type="entry name" value="Homeodomain-like_sf"/>
</dbReference>
<feature type="region of interest" description="Disordered" evidence="2">
    <location>
        <begin position="1"/>
        <end position="58"/>
    </location>
</feature>
<evidence type="ECO:0000313" key="6">
    <source>
        <dbReference type="Proteomes" id="UP001217918"/>
    </source>
</evidence>
<dbReference type="InterPro" id="IPR052450">
    <property type="entry name" value="TRBD-Containing_Protein"/>
</dbReference>
<proteinExistence type="predicted"/>
<feature type="region of interest" description="Disordered" evidence="2">
    <location>
        <begin position="307"/>
        <end position="392"/>
    </location>
</feature>
<feature type="compositionally biased region" description="Basic residues" evidence="2">
    <location>
        <begin position="376"/>
        <end position="386"/>
    </location>
</feature>
<feature type="region of interest" description="Disordered" evidence="2">
    <location>
        <begin position="462"/>
        <end position="496"/>
    </location>
</feature>
<evidence type="ECO:0000259" key="4">
    <source>
        <dbReference type="PROSITE" id="PS51294"/>
    </source>
</evidence>
<dbReference type="EMBL" id="JAQQPM010000009">
    <property type="protein sequence ID" value="KAK2075088.1"/>
    <property type="molecule type" value="Genomic_DNA"/>
</dbReference>
<protein>
    <recommendedName>
        <fullName evidence="7">MYB transcription factor</fullName>
    </recommendedName>
</protein>
<dbReference type="PROSITE" id="PS50090">
    <property type="entry name" value="MYB_LIKE"/>
    <property type="match status" value="1"/>
</dbReference>
<name>A0AAD9ICR2_9PEZI</name>
<dbReference type="Gene3D" id="1.10.246.220">
    <property type="match status" value="1"/>
</dbReference>
<organism evidence="5 6">
    <name type="scientific">Phyllachora maydis</name>
    <dbReference type="NCBI Taxonomy" id="1825666"/>
    <lineage>
        <taxon>Eukaryota</taxon>
        <taxon>Fungi</taxon>
        <taxon>Dikarya</taxon>
        <taxon>Ascomycota</taxon>
        <taxon>Pezizomycotina</taxon>
        <taxon>Sordariomycetes</taxon>
        <taxon>Sordariomycetidae</taxon>
        <taxon>Phyllachorales</taxon>
        <taxon>Phyllachoraceae</taxon>
        <taxon>Phyllachora</taxon>
    </lineage>
</organism>
<dbReference type="Gene3D" id="1.10.10.60">
    <property type="entry name" value="Homeodomain-like"/>
    <property type="match status" value="1"/>
</dbReference>
<evidence type="ECO:0000256" key="1">
    <source>
        <dbReference type="ARBA" id="ARBA00023242"/>
    </source>
</evidence>
<dbReference type="SUPFAM" id="SSF46689">
    <property type="entry name" value="Homeodomain-like"/>
    <property type="match status" value="2"/>
</dbReference>
<feature type="compositionally biased region" description="Low complexity" evidence="2">
    <location>
        <begin position="612"/>
        <end position="630"/>
    </location>
</feature>
<evidence type="ECO:0008006" key="7">
    <source>
        <dbReference type="Google" id="ProtNLM"/>
    </source>
</evidence>
<feature type="domain" description="Myb-like" evidence="3">
    <location>
        <begin position="249"/>
        <end position="302"/>
    </location>
</feature>
<dbReference type="Pfam" id="PF00249">
    <property type="entry name" value="Myb_DNA-binding"/>
    <property type="match status" value="1"/>
</dbReference>
<dbReference type="PROSITE" id="PS51294">
    <property type="entry name" value="HTH_MYB"/>
    <property type="match status" value="1"/>
</dbReference>
<feature type="region of interest" description="Disordered" evidence="2">
    <location>
        <begin position="603"/>
        <end position="630"/>
    </location>
</feature>
<evidence type="ECO:0000256" key="2">
    <source>
        <dbReference type="SAM" id="MobiDB-lite"/>
    </source>
</evidence>
<reference evidence="5" key="1">
    <citation type="journal article" date="2023" name="Mol. Plant Microbe Interact.">
        <title>Elucidating the Obligate Nature and Biological Capacity of an Invasive Fungal Corn Pathogen.</title>
        <authorList>
            <person name="MacCready J.S."/>
            <person name="Roggenkamp E.M."/>
            <person name="Gdanetz K."/>
            <person name="Chilvers M.I."/>
        </authorList>
    </citation>
    <scope>NUCLEOTIDE SEQUENCE</scope>
    <source>
        <strain evidence="5">PM02</strain>
    </source>
</reference>
<accession>A0AAD9ICR2</accession>
<comment type="caution">
    <text evidence="5">The sequence shown here is derived from an EMBL/GenBank/DDBJ whole genome shotgun (WGS) entry which is preliminary data.</text>
</comment>
<dbReference type="InterPro" id="IPR017930">
    <property type="entry name" value="Myb_dom"/>
</dbReference>
<dbReference type="Proteomes" id="UP001217918">
    <property type="component" value="Unassembled WGS sequence"/>
</dbReference>